<dbReference type="GO" id="GO:0008422">
    <property type="term" value="F:beta-glucosidase activity"/>
    <property type="evidence" value="ECO:0007669"/>
    <property type="project" value="UniProtKB-ARBA"/>
</dbReference>
<evidence type="ECO:0008006" key="6">
    <source>
        <dbReference type="Google" id="ProtNLM"/>
    </source>
</evidence>
<organism evidence="4 5">
    <name type="scientific">Oryza meyeriana var. granulata</name>
    <dbReference type="NCBI Taxonomy" id="110450"/>
    <lineage>
        <taxon>Eukaryota</taxon>
        <taxon>Viridiplantae</taxon>
        <taxon>Streptophyta</taxon>
        <taxon>Embryophyta</taxon>
        <taxon>Tracheophyta</taxon>
        <taxon>Spermatophyta</taxon>
        <taxon>Magnoliopsida</taxon>
        <taxon>Liliopsida</taxon>
        <taxon>Poales</taxon>
        <taxon>Poaceae</taxon>
        <taxon>BOP clade</taxon>
        <taxon>Oryzoideae</taxon>
        <taxon>Oryzeae</taxon>
        <taxon>Oryzinae</taxon>
        <taxon>Oryza</taxon>
        <taxon>Oryza meyeriana</taxon>
    </lineage>
</organism>
<keyword evidence="5" id="KW-1185">Reference proteome</keyword>
<evidence type="ECO:0000256" key="1">
    <source>
        <dbReference type="ARBA" id="ARBA00010838"/>
    </source>
</evidence>
<accession>A0A6G1DMQ3</accession>
<dbReference type="Proteomes" id="UP000479710">
    <property type="component" value="Unassembled WGS sequence"/>
</dbReference>
<dbReference type="SUPFAM" id="SSF51445">
    <property type="entry name" value="(Trans)glycosidases"/>
    <property type="match status" value="1"/>
</dbReference>
<dbReference type="GO" id="GO:0004565">
    <property type="term" value="F:beta-galactosidase activity"/>
    <property type="evidence" value="ECO:0007669"/>
    <property type="project" value="UniProtKB-ARBA"/>
</dbReference>
<dbReference type="GO" id="GO:0005975">
    <property type="term" value="P:carbohydrate metabolic process"/>
    <property type="evidence" value="ECO:0007669"/>
    <property type="project" value="InterPro"/>
</dbReference>
<dbReference type="Pfam" id="PF00232">
    <property type="entry name" value="Glyco_hydro_1"/>
    <property type="match status" value="1"/>
</dbReference>
<evidence type="ECO:0000313" key="5">
    <source>
        <dbReference type="Proteomes" id="UP000479710"/>
    </source>
</evidence>
<dbReference type="GO" id="GO:0033907">
    <property type="term" value="F:beta-D-fucosidase activity"/>
    <property type="evidence" value="ECO:0007669"/>
    <property type="project" value="UniProtKB-ARBA"/>
</dbReference>
<keyword evidence="2" id="KW-0325">Glycoprotein</keyword>
<proteinExistence type="inferred from homology"/>
<dbReference type="PANTHER" id="PTHR10353">
    <property type="entry name" value="GLYCOSYL HYDROLASE"/>
    <property type="match status" value="1"/>
</dbReference>
<dbReference type="InterPro" id="IPR001360">
    <property type="entry name" value="Glyco_hydro_1"/>
</dbReference>
<dbReference type="Gene3D" id="3.20.20.80">
    <property type="entry name" value="Glycosidases"/>
    <property type="match status" value="1"/>
</dbReference>
<dbReference type="PANTHER" id="PTHR10353:SF197">
    <property type="entry name" value="INACTIVE BETA-GLUCOSIDASE 33-RELATED"/>
    <property type="match status" value="1"/>
</dbReference>
<gene>
    <name evidence="4" type="ORF">E2562_026511</name>
</gene>
<evidence type="ECO:0000256" key="2">
    <source>
        <dbReference type="ARBA" id="ARBA00023180"/>
    </source>
</evidence>
<sequence length="189" mass="19870">MVASDGGGGAKNAAGSAAAANRLRARALVTGGLAGSRVLLPPPSSSSLFIVVVFLLLDAATRGACALTRRDFPEGFVFGAGTSAFPEDYTAYAEVCFKNFGDRVKHWATMNDPNIEPISGYDTGFLPPRRCSFLFGTNCTDGDSSTEPYIVAHHLLLAHASAVSLCRQKYQVYASFGARGLPSPDEESG</sequence>
<comment type="caution">
    <text evidence="4">The sequence shown here is derived from an EMBL/GenBank/DDBJ whole genome shotgun (WGS) entry which is preliminary data.</text>
</comment>
<name>A0A6G1DMQ3_9ORYZ</name>
<dbReference type="AlphaFoldDB" id="A0A6G1DMQ3"/>
<dbReference type="EMBL" id="SPHZ02000006">
    <property type="protein sequence ID" value="KAF0914115.1"/>
    <property type="molecule type" value="Genomic_DNA"/>
</dbReference>
<protein>
    <recommendedName>
        <fullName evidence="6">4-hydroxy-7-methoxy-3-oxo-3,4-dihydro-2H-1,4-benzoxazin-2-yl glucosidebeta-D-glucosidase</fullName>
    </recommendedName>
</protein>
<evidence type="ECO:0000313" key="4">
    <source>
        <dbReference type="EMBL" id="KAF0914115.1"/>
    </source>
</evidence>
<evidence type="ECO:0000256" key="3">
    <source>
        <dbReference type="RuleBase" id="RU003690"/>
    </source>
</evidence>
<reference evidence="4 5" key="1">
    <citation type="submission" date="2019-11" db="EMBL/GenBank/DDBJ databases">
        <title>Whole genome sequence of Oryza granulata.</title>
        <authorList>
            <person name="Li W."/>
        </authorList>
    </citation>
    <scope>NUCLEOTIDE SEQUENCE [LARGE SCALE GENOMIC DNA]</scope>
    <source>
        <strain evidence="5">cv. Menghai</strain>
        <tissue evidence="4">Leaf</tissue>
    </source>
</reference>
<dbReference type="OrthoDB" id="65569at2759"/>
<comment type="similarity">
    <text evidence="1 3">Belongs to the glycosyl hydrolase 1 family.</text>
</comment>
<dbReference type="InterPro" id="IPR017853">
    <property type="entry name" value="GH"/>
</dbReference>